<keyword evidence="1" id="KW-0732">Signal</keyword>
<dbReference type="GeneID" id="120104431"/>
<organism evidence="2 3">
    <name type="scientific">Phoenix dactylifera</name>
    <name type="common">Date palm</name>
    <dbReference type="NCBI Taxonomy" id="42345"/>
    <lineage>
        <taxon>Eukaryota</taxon>
        <taxon>Viridiplantae</taxon>
        <taxon>Streptophyta</taxon>
        <taxon>Embryophyta</taxon>
        <taxon>Tracheophyta</taxon>
        <taxon>Spermatophyta</taxon>
        <taxon>Magnoliopsida</taxon>
        <taxon>Liliopsida</taxon>
        <taxon>Arecaceae</taxon>
        <taxon>Coryphoideae</taxon>
        <taxon>Phoeniceae</taxon>
        <taxon>Phoenix</taxon>
    </lineage>
</organism>
<evidence type="ECO:0000313" key="3">
    <source>
        <dbReference type="RefSeq" id="XP_038971520.1"/>
    </source>
</evidence>
<dbReference type="AlphaFoldDB" id="A0A8B8ZBQ1"/>
<sequence length="87" mass="9867">MKNYWQGGVCLAFADEVLCWLYGTVKENEDYVLQFVPHFHRLELLRAQSCPDVINSACGATVCTLNQFSLLSFTTLQFLPRGNDCIC</sequence>
<reference evidence="3" key="2">
    <citation type="submission" date="2025-08" db="UniProtKB">
        <authorList>
            <consortium name="RefSeq"/>
        </authorList>
    </citation>
    <scope>IDENTIFICATION</scope>
    <source>
        <tissue evidence="3">Young leaves</tissue>
    </source>
</reference>
<evidence type="ECO:0000256" key="1">
    <source>
        <dbReference type="SAM" id="SignalP"/>
    </source>
</evidence>
<accession>A0A8B8ZBQ1</accession>
<evidence type="ECO:0000313" key="2">
    <source>
        <dbReference type="Proteomes" id="UP000228380"/>
    </source>
</evidence>
<feature type="chain" id="PRO_5034065217" evidence="1">
    <location>
        <begin position="20"/>
        <end position="87"/>
    </location>
</feature>
<reference evidence="2" key="1">
    <citation type="journal article" date="2019" name="Nat. Commun.">
        <title>Genome-wide association mapping of date palm fruit traits.</title>
        <authorList>
            <person name="Hazzouri K.M."/>
            <person name="Gros-Balthazard M."/>
            <person name="Flowers J.M."/>
            <person name="Copetti D."/>
            <person name="Lemansour A."/>
            <person name="Lebrun M."/>
            <person name="Masmoudi K."/>
            <person name="Ferrand S."/>
            <person name="Dhar M.I."/>
            <person name="Fresquez Z.A."/>
            <person name="Rosas U."/>
            <person name="Zhang J."/>
            <person name="Talag J."/>
            <person name="Lee S."/>
            <person name="Kudrna D."/>
            <person name="Powell R.F."/>
            <person name="Leitch I.J."/>
            <person name="Krueger R.R."/>
            <person name="Wing R.A."/>
            <person name="Amiri K.M.A."/>
            <person name="Purugganan M.D."/>
        </authorList>
    </citation>
    <scope>NUCLEOTIDE SEQUENCE [LARGE SCALE GENOMIC DNA]</scope>
    <source>
        <strain evidence="2">cv. Khalas</strain>
    </source>
</reference>
<dbReference type="OrthoDB" id="5853397at2759"/>
<proteinExistence type="predicted"/>
<dbReference type="Proteomes" id="UP000228380">
    <property type="component" value="Chromosome 18"/>
</dbReference>
<name>A0A8B8ZBQ1_PHODC</name>
<feature type="signal peptide" evidence="1">
    <location>
        <begin position="1"/>
        <end position="19"/>
    </location>
</feature>
<dbReference type="RefSeq" id="XP_038971520.1">
    <property type="nucleotide sequence ID" value="XM_039115592.1"/>
</dbReference>
<keyword evidence="2" id="KW-1185">Reference proteome</keyword>
<protein>
    <submittedName>
        <fullName evidence="3">NAD-capped RNA hydrolase DXO1-like</fullName>
    </submittedName>
</protein>
<dbReference type="KEGG" id="pda:120104431"/>
<gene>
    <name evidence="3" type="primary">LOC120104431</name>
</gene>